<sequence>MSTSLRRFGSPVSFCLSSEWWPRMTVALSNASAREVNAFSPFLNPRTASISTATLSSMSVNEDNLEGSRAVKLTTIEEARDAVASSKHSFNVNVLLPTAGDSTAEVSDTEYVPEDPDEGFEPAGSWKLKREFSQATRNAEQEPLHGIEEVYLLCGNQKLTKCGRMSKITPLYSMLNKYFAQFGVFCILLSVDEAMVSYFDRQSAMMFIRGKPICFGYKIWMLCGNDGYPYYMSIYQGKDEQAFKKPLDYIS</sequence>
<gene>
    <name evidence="2" type="primary">PGBD3</name>
    <name evidence="2" type="ORF">T12_12863</name>
</gene>
<protein>
    <submittedName>
        <fullName evidence="2">PiggyBac transposable element-derived protein 3</fullName>
    </submittedName>
</protein>
<keyword evidence="3" id="KW-1185">Reference proteome</keyword>
<dbReference type="EMBL" id="JYDQ01000037">
    <property type="protein sequence ID" value="KRY19250.1"/>
    <property type="molecule type" value="Genomic_DNA"/>
</dbReference>
<dbReference type="AlphaFoldDB" id="A0A0V1A392"/>
<dbReference type="Pfam" id="PF13843">
    <property type="entry name" value="DDE_Tnp_1_7"/>
    <property type="match status" value="1"/>
</dbReference>
<name>A0A0V1A392_9BILA</name>
<reference evidence="2 3" key="1">
    <citation type="submission" date="2015-01" db="EMBL/GenBank/DDBJ databases">
        <title>Evolution of Trichinella species and genotypes.</title>
        <authorList>
            <person name="Korhonen P.K."/>
            <person name="Edoardo P."/>
            <person name="Giuseppe L.R."/>
            <person name="Gasser R.B."/>
        </authorList>
    </citation>
    <scope>NUCLEOTIDE SEQUENCE [LARGE SCALE GENOMIC DNA]</scope>
    <source>
        <strain evidence="2">ISS2496</strain>
    </source>
</reference>
<dbReference type="Proteomes" id="UP000054783">
    <property type="component" value="Unassembled WGS sequence"/>
</dbReference>
<evidence type="ECO:0000313" key="3">
    <source>
        <dbReference type="Proteomes" id="UP000054783"/>
    </source>
</evidence>
<evidence type="ECO:0000259" key="1">
    <source>
        <dbReference type="Pfam" id="PF13843"/>
    </source>
</evidence>
<comment type="caution">
    <text evidence="2">The sequence shown here is derived from an EMBL/GenBank/DDBJ whole genome shotgun (WGS) entry which is preliminary data.</text>
</comment>
<feature type="domain" description="PiggyBac transposable element-derived protein" evidence="1">
    <location>
        <begin position="163"/>
        <end position="242"/>
    </location>
</feature>
<evidence type="ECO:0000313" key="2">
    <source>
        <dbReference type="EMBL" id="KRY19250.1"/>
    </source>
</evidence>
<dbReference type="STRING" id="990121.A0A0V1A392"/>
<dbReference type="InterPro" id="IPR029526">
    <property type="entry name" value="PGBD"/>
</dbReference>
<proteinExistence type="predicted"/>
<dbReference type="GO" id="GO:0043565">
    <property type="term" value="F:sequence-specific DNA binding"/>
    <property type="evidence" value="ECO:0007669"/>
    <property type="project" value="TreeGrafter"/>
</dbReference>
<dbReference type="InterPro" id="IPR052638">
    <property type="entry name" value="PiggyBac_TE-derived"/>
</dbReference>
<dbReference type="PANTHER" id="PTHR47055">
    <property type="entry name" value="DDE_TNP_1_7 DOMAIN-CONTAINING PROTEIN"/>
    <property type="match status" value="1"/>
</dbReference>
<dbReference type="PANTHER" id="PTHR47055:SF3">
    <property type="entry name" value="PHORBOL-ESTER_DAG-TYPE DOMAIN-CONTAINING PROTEIN"/>
    <property type="match status" value="1"/>
</dbReference>
<organism evidence="2 3">
    <name type="scientific">Trichinella patagoniensis</name>
    <dbReference type="NCBI Taxonomy" id="990121"/>
    <lineage>
        <taxon>Eukaryota</taxon>
        <taxon>Metazoa</taxon>
        <taxon>Ecdysozoa</taxon>
        <taxon>Nematoda</taxon>
        <taxon>Enoplea</taxon>
        <taxon>Dorylaimia</taxon>
        <taxon>Trichinellida</taxon>
        <taxon>Trichinellidae</taxon>
        <taxon>Trichinella</taxon>
    </lineage>
</organism>
<accession>A0A0V1A392</accession>